<dbReference type="InterPro" id="IPR057023">
    <property type="entry name" value="PTP-SAK"/>
</dbReference>
<keyword evidence="5" id="KW-1185">Reference proteome</keyword>
<gene>
    <name evidence="4" type="ORF">Vbra_18337</name>
</gene>
<dbReference type="GO" id="GO:0016791">
    <property type="term" value="F:phosphatase activity"/>
    <property type="evidence" value="ECO:0007669"/>
    <property type="project" value="UniProtKB-ARBA"/>
</dbReference>
<feature type="compositionally biased region" description="Pro residues" evidence="2">
    <location>
        <begin position="274"/>
        <end position="284"/>
    </location>
</feature>
<feature type="domain" description="Tyrosine specific protein phosphatases" evidence="3">
    <location>
        <begin position="132"/>
        <end position="166"/>
    </location>
</feature>
<evidence type="ECO:0000313" key="4">
    <source>
        <dbReference type="EMBL" id="CEM32664.1"/>
    </source>
</evidence>
<sequence>MRKLRLLSIDTEAELDAGAANRPSPKGNRTHRMDRTDPLTNTIFEYHQENVVRIYDLGEAKGKLLIGSREAAHDTKFLKTAKVTHVCNLAAGDTAGGEYTCASKGNDLPEVTFCDVKNMKDGSDDGVHNFATAGVAAIDFCLKALEDPETTLLIHCRAGVSRTGCIASCVLAALKKDTYTHNRGGSASAAAAAAAAAVDHGQGRSLFDTAYTEIREYRSIAPNVGLTEAGRQWCSTMAAEGTAFARGPPPPPRGGRPMKLLSNMDEMDEENDQMPPPLPPPPAPRGRRMQLDLEAEMDNYRGDDAASVPPLPPAPRGRRVGTLLTDTDEEFGTHDELAGKIFKPPGRSHGFLRESLHRYADDHMEVGDGLARVVPSKASGAAAAAAAAAGHGDDELMQDVHANVGGSRKRGAPEDDTESDTEHLGARKKRKQNHNQHQQPPPSGAAAAAAAGGAAAAAAGGRRRRARREYERKWERVGGRLQCIGPQ</sequence>
<dbReference type="InParanoid" id="A0A0G4GQT5"/>
<dbReference type="InterPro" id="IPR029021">
    <property type="entry name" value="Prot-tyrosine_phosphatase-like"/>
</dbReference>
<dbReference type="Pfam" id="PF22784">
    <property type="entry name" value="PTP-SAK"/>
    <property type="match status" value="1"/>
</dbReference>
<dbReference type="PROSITE" id="PS50056">
    <property type="entry name" value="TYR_PHOSPHATASE_2"/>
    <property type="match status" value="1"/>
</dbReference>
<feature type="compositionally biased region" description="Low complexity" evidence="2">
    <location>
        <begin position="444"/>
        <end position="460"/>
    </location>
</feature>
<dbReference type="Gene3D" id="3.90.190.10">
    <property type="entry name" value="Protein tyrosine phosphatase superfamily"/>
    <property type="match status" value="1"/>
</dbReference>
<dbReference type="OrthoDB" id="426001at2759"/>
<feature type="region of interest" description="Disordered" evidence="2">
    <location>
        <begin position="404"/>
        <end position="471"/>
    </location>
</feature>
<name>A0A0G4GQT5_VITBC</name>
<evidence type="ECO:0000313" key="5">
    <source>
        <dbReference type="Proteomes" id="UP000041254"/>
    </source>
</evidence>
<dbReference type="InterPro" id="IPR016130">
    <property type="entry name" value="Tyr_Pase_AS"/>
</dbReference>
<keyword evidence="1" id="KW-0378">Hydrolase</keyword>
<dbReference type="Proteomes" id="UP000041254">
    <property type="component" value="Unassembled WGS sequence"/>
</dbReference>
<protein>
    <recommendedName>
        <fullName evidence="3">Tyrosine specific protein phosphatases domain-containing protein</fullName>
    </recommendedName>
</protein>
<dbReference type="InterPro" id="IPR000387">
    <property type="entry name" value="Tyr_Pase_dom"/>
</dbReference>
<evidence type="ECO:0000256" key="1">
    <source>
        <dbReference type="ARBA" id="ARBA00022801"/>
    </source>
</evidence>
<dbReference type="PROSITE" id="PS00383">
    <property type="entry name" value="TYR_PHOSPHATASE_1"/>
    <property type="match status" value="1"/>
</dbReference>
<evidence type="ECO:0000259" key="3">
    <source>
        <dbReference type="PROSITE" id="PS50056"/>
    </source>
</evidence>
<reference evidence="4 5" key="1">
    <citation type="submission" date="2014-11" db="EMBL/GenBank/DDBJ databases">
        <authorList>
            <person name="Zhu J."/>
            <person name="Qi W."/>
            <person name="Song R."/>
        </authorList>
    </citation>
    <scope>NUCLEOTIDE SEQUENCE [LARGE SCALE GENOMIC DNA]</scope>
</reference>
<dbReference type="AlphaFoldDB" id="A0A0G4GQT5"/>
<dbReference type="SUPFAM" id="SSF52799">
    <property type="entry name" value="(Phosphotyrosine protein) phosphatases II"/>
    <property type="match status" value="1"/>
</dbReference>
<organism evidence="4 5">
    <name type="scientific">Vitrella brassicaformis (strain CCMP3155)</name>
    <dbReference type="NCBI Taxonomy" id="1169540"/>
    <lineage>
        <taxon>Eukaryota</taxon>
        <taxon>Sar</taxon>
        <taxon>Alveolata</taxon>
        <taxon>Colpodellida</taxon>
        <taxon>Vitrellaceae</taxon>
        <taxon>Vitrella</taxon>
    </lineage>
</organism>
<feature type="region of interest" description="Disordered" evidence="2">
    <location>
        <begin position="15"/>
        <end position="35"/>
    </location>
</feature>
<evidence type="ECO:0000256" key="2">
    <source>
        <dbReference type="SAM" id="MobiDB-lite"/>
    </source>
</evidence>
<feature type="region of interest" description="Disordered" evidence="2">
    <location>
        <begin position="267"/>
        <end position="286"/>
    </location>
</feature>
<dbReference type="EMBL" id="CDMY01000759">
    <property type="protein sequence ID" value="CEM32664.1"/>
    <property type="molecule type" value="Genomic_DNA"/>
</dbReference>
<proteinExistence type="predicted"/>
<dbReference type="PhylomeDB" id="A0A0G4GQT5"/>
<dbReference type="VEuPathDB" id="CryptoDB:Vbra_18337"/>
<accession>A0A0G4GQT5</accession>